<comment type="caution">
    <text evidence="2">The sequence shown here is derived from an EMBL/GenBank/DDBJ whole genome shotgun (WGS) entry which is preliminary data.</text>
</comment>
<gene>
    <name evidence="2" type="ORF">ACFSTG_01640</name>
</gene>
<evidence type="ECO:0000313" key="3">
    <source>
        <dbReference type="Proteomes" id="UP001597468"/>
    </source>
</evidence>
<protein>
    <recommendedName>
        <fullName evidence="4">WD40-like Beta Propeller Repeat</fullName>
    </recommendedName>
</protein>
<accession>A0ABW5IUF9</accession>
<reference evidence="3" key="1">
    <citation type="journal article" date="2019" name="Int. J. Syst. Evol. Microbiol.">
        <title>The Global Catalogue of Microorganisms (GCM) 10K type strain sequencing project: providing services to taxonomists for standard genome sequencing and annotation.</title>
        <authorList>
            <consortium name="The Broad Institute Genomics Platform"/>
            <consortium name="The Broad Institute Genome Sequencing Center for Infectious Disease"/>
            <person name="Wu L."/>
            <person name="Ma J."/>
        </authorList>
    </citation>
    <scope>NUCLEOTIDE SEQUENCE [LARGE SCALE GENOMIC DNA]</scope>
    <source>
        <strain evidence="3">KCTC 42585</strain>
    </source>
</reference>
<evidence type="ECO:0000256" key="1">
    <source>
        <dbReference type="SAM" id="MobiDB-lite"/>
    </source>
</evidence>
<organism evidence="2 3">
    <name type="scientific">Salinimicrobium flavum</name>
    <dbReference type="NCBI Taxonomy" id="1737065"/>
    <lineage>
        <taxon>Bacteria</taxon>
        <taxon>Pseudomonadati</taxon>
        <taxon>Bacteroidota</taxon>
        <taxon>Flavobacteriia</taxon>
        <taxon>Flavobacteriales</taxon>
        <taxon>Flavobacteriaceae</taxon>
        <taxon>Salinimicrobium</taxon>
    </lineage>
</organism>
<evidence type="ECO:0000313" key="2">
    <source>
        <dbReference type="EMBL" id="MFD2516588.1"/>
    </source>
</evidence>
<keyword evidence="3" id="KW-1185">Reference proteome</keyword>
<feature type="compositionally biased region" description="Basic and acidic residues" evidence="1">
    <location>
        <begin position="18"/>
        <end position="32"/>
    </location>
</feature>
<proteinExistence type="predicted"/>
<dbReference type="PROSITE" id="PS51257">
    <property type="entry name" value="PROKAR_LIPOPROTEIN"/>
    <property type="match status" value="1"/>
</dbReference>
<name>A0ABW5IUF9_9FLAO</name>
<dbReference type="Proteomes" id="UP001597468">
    <property type="component" value="Unassembled WGS sequence"/>
</dbReference>
<evidence type="ECO:0008006" key="4">
    <source>
        <dbReference type="Google" id="ProtNLM"/>
    </source>
</evidence>
<dbReference type="EMBL" id="JBHULT010000005">
    <property type="protein sequence ID" value="MFD2516588.1"/>
    <property type="molecule type" value="Genomic_DNA"/>
</dbReference>
<feature type="region of interest" description="Disordered" evidence="1">
    <location>
        <begin position="18"/>
        <end position="55"/>
    </location>
</feature>
<dbReference type="RefSeq" id="WP_380747816.1">
    <property type="nucleotide sequence ID" value="NZ_JBHULT010000005.1"/>
</dbReference>
<sequence>MKKYIVILIMVLMASCKDEKRPSNQTSERENIANESIPPGDIQEERDAVQTEKEDPKKVTAINGRYRKMIDDKPAEDCSCNCIDVDFDAATEWCIVKDKVYITARSVKTGENTADLFFVAASRDEDPDRQLPWEDFDTDTPVATLEFNPDGSADLDWIGFSTDGQVATDYAIYGKKTLEGTYKKD</sequence>
<feature type="compositionally biased region" description="Basic and acidic residues" evidence="1">
    <location>
        <begin position="43"/>
        <end position="55"/>
    </location>
</feature>